<dbReference type="OrthoDB" id="5486522at2"/>
<reference evidence="4 5" key="1">
    <citation type="submission" date="2007-06" db="EMBL/GenBank/DDBJ databases">
        <authorList>
            <person name="Shimkets L."/>
            <person name="Ferriera S."/>
            <person name="Johnson J."/>
            <person name="Kravitz S."/>
            <person name="Beeson K."/>
            <person name="Sutton G."/>
            <person name="Rogers Y.-H."/>
            <person name="Friedman R."/>
            <person name="Frazier M."/>
            <person name="Venter J.C."/>
        </authorList>
    </citation>
    <scope>NUCLEOTIDE SEQUENCE [LARGE SCALE GENOMIC DNA]</scope>
    <source>
        <strain evidence="4 5">SIR-1</strain>
    </source>
</reference>
<dbReference type="InterPro" id="IPR028994">
    <property type="entry name" value="Integrin_alpha_N"/>
</dbReference>
<dbReference type="SUPFAM" id="SSF69318">
    <property type="entry name" value="Integrin alpha N-terminal domain"/>
    <property type="match status" value="1"/>
</dbReference>
<evidence type="ECO:0000313" key="4">
    <source>
        <dbReference type="EMBL" id="EDM75705.1"/>
    </source>
</evidence>
<dbReference type="EMBL" id="ABCS01000083">
    <property type="protein sequence ID" value="EDM75705.1"/>
    <property type="molecule type" value="Genomic_DNA"/>
</dbReference>
<keyword evidence="1 3" id="KW-0732">Signal</keyword>
<dbReference type="RefSeq" id="WP_006975137.1">
    <property type="nucleotide sequence ID" value="NZ_ABCS01000083.1"/>
</dbReference>
<sequence length="550" mass="58258">MLALFALASAGPSACALDVTLTAQAAAADDGDTGGDELGGELGHDSGAPHEPGPGPEPHEPPLYCQVGPGSIDGPPPCETQWRSGQSCELDFHPELARTWVGPEGEHSVLTTPLVLNFDDDNHDGVIDLCDRPDLIVVAAELPKEPTQLLSPGHVYVVDGETLTTRLRSPYPVDPTVTPAVADIDGDGDPELVTLESQAATPGAPRLRRLVILDHTGQMVGLGDEWHPSKGGGAVAIADLDRDGEPELLAPDFVADTHGTTLWLPTSTPEADSSPVAIDLDLDGAQEVLFGGSAYAFDGELRFHASPANPNGGHAAVANFDADPFPELYLQLDDHRVLEHDGSEKAHCSSGDRNHAAIADLDGDGMAEILYGYHDRFELLAVEGDTCSKELSILVDEGDARSSGTAFDLLDDGHAEMIYADRSRLRIFALDGSVRFESPRSARASSANPVIADIDNDGAAELVVVSSIPYAGDLHPDIELTPTLMVFENQPGGFAPTRRIWNQHAYHAGSITEDGRLPGLELPTWRAELGFRTNPPAEDAGGMCQPPLIE</sequence>
<dbReference type="STRING" id="391625.PPSIR1_28801"/>
<gene>
    <name evidence="4" type="ORF">PPSIR1_28801</name>
</gene>
<dbReference type="eggNOG" id="COG1572">
    <property type="taxonomic scope" value="Bacteria"/>
</dbReference>
<organism evidence="4 5">
    <name type="scientific">Plesiocystis pacifica SIR-1</name>
    <dbReference type="NCBI Taxonomy" id="391625"/>
    <lineage>
        <taxon>Bacteria</taxon>
        <taxon>Pseudomonadati</taxon>
        <taxon>Myxococcota</taxon>
        <taxon>Polyangia</taxon>
        <taxon>Nannocystales</taxon>
        <taxon>Nannocystaceae</taxon>
        <taxon>Plesiocystis</taxon>
    </lineage>
</organism>
<dbReference type="InterPro" id="IPR013517">
    <property type="entry name" value="FG-GAP"/>
</dbReference>
<feature type="chain" id="PRO_5002695474" evidence="3">
    <location>
        <begin position="17"/>
        <end position="550"/>
    </location>
</feature>
<comment type="caution">
    <text evidence="4">The sequence shown here is derived from an EMBL/GenBank/DDBJ whole genome shotgun (WGS) entry which is preliminary data.</text>
</comment>
<dbReference type="Pfam" id="PF13517">
    <property type="entry name" value="FG-GAP_3"/>
    <property type="match status" value="1"/>
</dbReference>
<accession>A6GEJ7</accession>
<dbReference type="AlphaFoldDB" id="A6GEJ7"/>
<feature type="signal peptide" evidence="3">
    <location>
        <begin position="1"/>
        <end position="16"/>
    </location>
</feature>
<name>A6GEJ7_9BACT</name>
<feature type="region of interest" description="Disordered" evidence="2">
    <location>
        <begin position="28"/>
        <end position="65"/>
    </location>
</feature>
<protein>
    <submittedName>
        <fullName evidence="4">FG-GAP repeat/HVR domain protein</fullName>
    </submittedName>
</protein>
<evidence type="ECO:0000256" key="1">
    <source>
        <dbReference type="ARBA" id="ARBA00022729"/>
    </source>
</evidence>
<dbReference type="PANTHER" id="PTHR45460">
    <property type="entry name" value="SIMILAR TO CYSTEINE PROTEINASE"/>
    <property type="match status" value="1"/>
</dbReference>
<evidence type="ECO:0000256" key="2">
    <source>
        <dbReference type="SAM" id="MobiDB-lite"/>
    </source>
</evidence>
<proteinExistence type="predicted"/>
<keyword evidence="5" id="KW-1185">Reference proteome</keyword>
<dbReference type="PANTHER" id="PTHR45460:SF2">
    <property type="entry name" value="ALPHA 1,3 GLUCANASE, GH71 FAMILY (EUROFUNG)"/>
    <property type="match status" value="1"/>
</dbReference>
<evidence type="ECO:0000256" key="3">
    <source>
        <dbReference type="SAM" id="SignalP"/>
    </source>
</evidence>
<feature type="compositionally biased region" description="Acidic residues" evidence="2">
    <location>
        <begin position="29"/>
        <end position="39"/>
    </location>
</feature>
<evidence type="ECO:0000313" key="5">
    <source>
        <dbReference type="Proteomes" id="UP000005801"/>
    </source>
</evidence>
<dbReference type="Proteomes" id="UP000005801">
    <property type="component" value="Unassembled WGS sequence"/>
</dbReference>